<protein>
    <submittedName>
        <fullName evidence="5">Guanylyl cyclase</fullName>
    </submittedName>
</protein>
<dbReference type="Pfam" id="PF00486">
    <property type="entry name" value="Trans_reg_C"/>
    <property type="match status" value="1"/>
</dbReference>
<name>A0A512JAV4_9HYPH</name>
<reference evidence="5 7" key="3">
    <citation type="submission" date="2019-07" db="EMBL/GenBank/DDBJ databases">
        <title>Whole genome shotgun sequence of Methylobacterium oxalidis NBRC 107715.</title>
        <authorList>
            <person name="Hosoyama A."/>
            <person name="Uohara A."/>
            <person name="Ohji S."/>
            <person name="Ichikawa N."/>
        </authorList>
    </citation>
    <scope>NUCLEOTIDE SEQUENCE [LARGE SCALE GENOMIC DNA]</scope>
    <source>
        <strain evidence="5 7">NBRC 107715</strain>
    </source>
</reference>
<dbReference type="PANTHER" id="PTHR43081:SF19">
    <property type="entry name" value="PH-SENSITIVE ADENYLATE CYCLASE RV1264"/>
    <property type="match status" value="1"/>
</dbReference>
<dbReference type="InterPro" id="IPR016032">
    <property type="entry name" value="Sig_transdc_resp-reg_C-effctor"/>
</dbReference>
<dbReference type="Gene3D" id="1.25.40.10">
    <property type="entry name" value="Tetratricopeptide repeat domain"/>
    <property type="match status" value="1"/>
</dbReference>
<accession>A0A512JAV4</accession>
<dbReference type="InterPro" id="IPR050697">
    <property type="entry name" value="Adenylyl/Guanylyl_Cyclase_3/4"/>
</dbReference>
<dbReference type="EMBL" id="BSPK01000105">
    <property type="protein sequence ID" value="GLS66421.1"/>
    <property type="molecule type" value="Genomic_DNA"/>
</dbReference>
<dbReference type="Gene3D" id="1.10.10.10">
    <property type="entry name" value="Winged helix-like DNA-binding domain superfamily/Winged helix DNA-binding domain"/>
    <property type="match status" value="1"/>
</dbReference>
<dbReference type="InterPro" id="IPR019734">
    <property type="entry name" value="TPR_rpt"/>
</dbReference>
<dbReference type="InterPro" id="IPR001054">
    <property type="entry name" value="A/G_cyclase"/>
</dbReference>
<reference evidence="8" key="2">
    <citation type="journal article" date="2019" name="Int. J. Syst. Evol. Microbiol.">
        <title>The Global Catalogue of Microorganisms (GCM) 10K type strain sequencing project: providing services to taxonomists for standard genome sequencing and annotation.</title>
        <authorList>
            <consortium name="The Broad Institute Genomics Platform"/>
            <consortium name="The Broad Institute Genome Sequencing Center for Infectious Disease"/>
            <person name="Wu L."/>
            <person name="Ma J."/>
        </authorList>
    </citation>
    <scope>NUCLEOTIDE SEQUENCE [LARGE SCALE GENOMIC DNA]</scope>
    <source>
        <strain evidence="8">NBRC 107715</strain>
    </source>
</reference>
<dbReference type="SMART" id="SM00044">
    <property type="entry name" value="CYCc"/>
    <property type="match status" value="1"/>
</dbReference>
<evidence type="ECO:0000259" key="4">
    <source>
        <dbReference type="PROSITE" id="PS51755"/>
    </source>
</evidence>
<dbReference type="Pfam" id="PF00211">
    <property type="entry name" value="Guanylate_cyc"/>
    <property type="match status" value="1"/>
</dbReference>
<dbReference type="InterPro" id="IPR011990">
    <property type="entry name" value="TPR-like_helical_dom_sf"/>
</dbReference>
<dbReference type="InterPro" id="IPR036388">
    <property type="entry name" value="WH-like_DNA-bd_sf"/>
</dbReference>
<dbReference type="GO" id="GO:0006171">
    <property type="term" value="P:cAMP biosynthetic process"/>
    <property type="evidence" value="ECO:0007669"/>
    <property type="project" value="TreeGrafter"/>
</dbReference>
<dbReference type="InterPro" id="IPR029787">
    <property type="entry name" value="Nucleotide_cyclase"/>
</dbReference>
<keyword evidence="1 2" id="KW-0238">DNA-binding</keyword>
<dbReference type="SMART" id="SM00028">
    <property type="entry name" value="TPR"/>
    <property type="match status" value="4"/>
</dbReference>
<evidence type="ECO:0000313" key="8">
    <source>
        <dbReference type="Proteomes" id="UP001156856"/>
    </source>
</evidence>
<dbReference type="Gene3D" id="3.40.50.10610">
    <property type="entry name" value="ABC-type transport auxiliary lipoprotein component"/>
    <property type="match status" value="1"/>
</dbReference>
<dbReference type="AlphaFoldDB" id="A0A512JAV4"/>
<dbReference type="PANTHER" id="PTHR43081">
    <property type="entry name" value="ADENYLATE CYCLASE, TERMINAL-DIFFERENTIATION SPECIFIC-RELATED"/>
    <property type="match status" value="1"/>
</dbReference>
<feature type="domain" description="OmpR/PhoB-type" evidence="4">
    <location>
        <begin position="1"/>
        <end position="97"/>
    </location>
</feature>
<dbReference type="GO" id="GO:0004016">
    <property type="term" value="F:adenylate cyclase activity"/>
    <property type="evidence" value="ECO:0007669"/>
    <property type="project" value="UniProtKB-ARBA"/>
</dbReference>
<evidence type="ECO:0000259" key="3">
    <source>
        <dbReference type="PROSITE" id="PS50125"/>
    </source>
</evidence>
<dbReference type="PROSITE" id="PS51755">
    <property type="entry name" value="OMPR_PHOB"/>
    <property type="match status" value="1"/>
</dbReference>
<dbReference type="CDD" id="cd07302">
    <property type="entry name" value="CHD"/>
    <property type="match status" value="1"/>
</dbReference>
<reference evidence="6" key="1">
    <citation type="journal article" date="2014" name="Int. J. Syst. Evol. Microbiol.">
        <title>Complete genome of a new Firmicutes species belonging to the dominant human colonic microbiota ('Ruminococcus bicirculans') reveals two chromosomes and a selective capacity to utilize plant glucans.</title>
        <authorList>
            <consortium name="NISC Comparative Sequencing Program"/>
            <person name="Wegmann U."/>
            <person name="Louis P."/>
            <person name="Goesmann A."/>
            <person name="Henrissat B."/>
            <person name="Duncan S.H."/>
            <person name="Flint H.J."/>
        </authorList>
    </citation>
    <scope>NUCLEOTIDE SEQUENCE</scope>
    <source>
        <strain evidence="6">NBRC 107715</strain>
    </source>
</reference>
<dbReference type="CDD" id="cd00383">
    <property type="entry name" value="trans_reg_C"/>
    <property type="match status" value="1"/>
</dbReference>
<evidence type="ECO:0000313" key="7">
    <source>
        <dbReference type="Proteomes" id="UP000321960"/>
    </source>
</evidence>
<dbReference type="SUPFAM" id="SSF55073">
    <property type="entry name" value="Nucleotide cyclase"/>
    <property type="match status" value="1"/>
</dbReference>
<dbReference type="GO" id="GO:0003677">
    <property type="term" value="F:DNA binding"/>
    <property type="evidence" value="ECO:0007669"/>
    <property type="project" value="UniProtKB-UniRule"/>
</dbReference>
<keyword evidence="8" id="KW-1185">Reference proteome</keyword>
<dbReference type="Proteomes" id="UP000321960">
    <property type="component" value="Unassembled WGS sequence"/>
</dbReference>
<dbReference type="Pfam" id="PF13432">
    <property type="entry name" value="TPR_16"/>
    <property type="match status" value="1"/>
</dbReference>
<dbReference type="PROSITE" id="PS50125">
    <property type="entry name" value="GUANYLATE_CYCLASE_2"/>
    <property type="match status" value="1"/>
</dbReference>
<dbReference type="GO" id="GO:0006355">
    <property type="term" value="P:regulation of DNA-templated transcription"/>
    <property type="evidence" value="ECO:0007669"/>
    <property type="project" value="InterPro"/>
</dbReference>
<feature type="domain" description="Guanylate cyclase" evidence="3">
    <location>
        <begin position="126"/>
        <end position="242"/>
    </location>
</feature>
<sequence>MYVFSNFVLDTGRRELRDGADLVRVEPQVFDLLEYLIHHRDRVVTRDDLFGSIWKGRIVSDATLSSRISAARSAIGDTGTEQRLIRTLPRKGLRFVGTIREAPGAPGASSAASDTGAAGEARKIAAILATDIAGYSRLAGSEEDRTLARLRTLRSDLIDPVISVHRGRIVKRTGDGALVEFRSTVDAVRCALEVQTGMLERNVGVPEDRRIELRMGIHVGDVVEETDGDLMGDAVNVAARLEGMCAPGGLVLSEDAYRQVRDRIAEAFVDLGEQALKNIARPLRVFGHASLSPEAGAKPGAHASPLAVPARPSIAVLPFQNMSSDPEQDYFADGIVEDITTRLSRIKWLFVIARNSAFTYKGRAVDIRQVGRELGVRYVVEGSVRKAGTRMRITGQLIQAETGQHIWANHFDGELADIFELQDQVTSSLVAAVEPSLRQAEIERALGKPTGHLDAYDHYLRALPHFYTLTQDGMDRAIALLEQAIAVDPAFALAKAFVARCYAWRNPQGWAAAPDLETATAVRLGREALAEGGNDPSVLWMVGFVTWQLRVDFDGALDLYERSLAINPNCASALTARGWALAWAGRSDEAIPSLLQALRLSPLDPEAFFAMSALGCAYMIAGRFEEGLKWTTRALRERPGFAPSLRFHAICLARLGRSREARETIDHLLDLEPGLGLGLLERRAPIFHAKPMAFYLDGLREAGMPD</sequence>
<comment type="caution">
    <text evidence="5">The sequence shown here is derived from an EMBL/GenBank/DDBJ whole genome shotgun (WGS) entry which is preliminary data.</text>
</comment>
<evidence type="ECO:0000256" key="1">
    <source>
        <dbReference type="ARBA" id="ARBA00023125"/>
    </source>
</evidence>
<dbReference type="GO" id="GO:0000160">
    <property type="term" value="P:phosphorelay signal transduction system"/>
    <property type="evidence" value="ECO:0007669"/>
    <property type="project" value="InterPro"/>
</dbReference>
<gene>
    <name evidence="6" type="ORF">GCM10007888_48040</name>
    <name evidence="5" type="ORF">MOX02_51110</name>
</gene>
<dbReference type="InterPro" id="IPR001867">
    <property type="entry name" value="OmpR/PhoB-type_DNA-bd"/>
</dbReference>
<dbReference type="Gene3D" id="3.30.70.1230">
    <property type="entry name" value="Nucleotide cyclase"/>
    <property type="match status" value="1"/>
</dbReference>
<dbReference type="SUPFAM" id="SSF46894">
    <property type="entry name" value="C-terminal effector domain of the bipartite response regulators"/>
    <property type="match status" value="1"/>
</dbReference>
<proteinExistence type="predicted"/>
<dbReference type="Proteomes" id="UP001156856">
    <property type="component" value="Unassembled WGS sequence"/>
</dbReference>
<dbReference type="SUPFAM" id="SSF48452">
    <property type="entry name" value="TPR-like"/>
    <property type="match status" value="1"/>
</dbReference>
<feature type="DNA-binding region" description="OmpR/PhoB-type" evidence="2">
    <location>
        <begin position="1"/>
        <end position="97"/>
    </location>
</feature>
<evidence type="ECO:0000256" key="2">
    <source>
        <dbReference type="PROSITE-ProRule" id="PRU01091"/>
    </source>
</evidence>
<evidence type="ECO:0000313" key="6">
    <source>
        <dbReference type="EMBL" id="GLS66421.1"/>
    </source>
</evidence>
<reference evidence="6" key="4">
    <citation type="submission" date="2023-01" db="EMBL/GenBank/DDBJ databases">
        <title>Draft genome sequence of Methylobacterium oxalidis strain NBRC 107715.</title>
        <authorList>
            <person name="Sun Q."/>
            <person name="Mori K."/>
        </authorList>
    </citation>
    <scope>NUCLEOTIDE SEQUENCE</scope>
    <source>
        <strain evidence="6">NBRC 107715</strain>
    </source>
</reference>
<dbReference type="SMART" id="SM00862">
    <property type="entry name" value="Trans_reg_C"/>
    <property type="match status" value="1"/>
</dbReference>
<organism evidence="5 7">
    <name type="scientific">Methylobacterium oxalidis</name>
    <dbReference type="NCBI Taxonomy" id="944322"/>
    <lineage>
        <taxon>Bacteria</taxon>
        <taxon>Pseudomonadati</taxon>
        <taxon>Pseudomonadota</taxon>
        <taxon>Alphaproteobacteria</taxon>
        <taxon>Hyphomicrobiales</taxon>
        <taxon>Methylobacteriaceae</taxon>
        <taxon>Methylobacterium</taxon>
    </lineage>
</organism>
<evidence type="ECO:0000313" key="5">
    <source>
        <dbReference type="EMBL" id="GEP07073.1"/>
    </source>
</evidence>
<dbReference type="EMBL" id="BJZU01000135">
    <property type="protein sequence ID" value="GEP07073.1"/>
    <property type="molecule type" value="Genomic_DNA"/>
</dbReference>